<gene>
    <name evidence="2" type="ORF">CCY01nite_20960</name>
</gene>
<evidence type="ECO:0000259" key="1">
    <source>
        <dbReference type="Pfam" id="PF02464"/>
    </source>
</evidence>
<comment type="caution">
    <text evidence="2">The sequence shown here is derived from an EMBL/GenBank/DDBJ whole genome shotgun (WGS) entry which is preliminary data.</text>
</comment>
<keyword evidence="3" id="KW-1185">Reference proteome</keyword>
<protein>
    <recommendedName>
        <fullName evidence="1">CinA C-terminal domain-containing protein</fullName>
    </recommendedName>
</protein>
<dbReference type="InterPro" id="IPR036653">
    <property type="entry name" value="CinA-like_C"/>
</dbReference>
<dbReference type="AlphaFoldDB" id="A0A512RJG0"/>
<dbReference type="InterPro" id="IPR008136">
    <property type="entry name" value="CinA_C"/>
</dbReference>
<evidence type="ECO:0000313" key="3">
    <source>
        <dbReference type="Proteomes" id="UP000321436"/>
    </source>
</evidence>
<dbReference type="SUPFAM" id="SSF142433">
    <property type="entry name" value="CinA-like"/>
    <property type="match status" value="1"/>
</dbReference>
<proteinExistence type="predicted"/>
<reference evidence="2 3" key="1">
    <citation type="submission" date="2019-07" db="EMBL/GenBank/DDBJ databases">
        <title>Whole genome shotgun sequence of Chitinophaga cymbidii NBRC 109752.</title>
        <authorList>
            <person name="Hosoyama A."/>
            <person name="Uohara A."/>
            <person name="Ohji S."/>
            <person name="Ichikawa N."/>
        </authorList>
    </citation>
    <scope>NUCLEOTIDE SEQUENCE [LARGE SCALE GENOMIC DNA]</scope>
    <source>
        <strain evidence="2 3">NBRC 109752</strain>
    </source>
</reference>
<dbReference type="Gene3D" id="3.90.950.20">
    <property type="entry name" value="CinA-like"/>
    <property type="match status" value="1"/>
</dbReference>
<name>A0A512RJG0_9BACT</name>
<dbReference type="EMBL" id="BKAU01000001">
    <property type="protein sequence ID" value="GEP95836.1"/>
    <property type="molecule type" value="Genomic_DNA"/>
</dbReference>
<accession>A0A512RJG0</accession>
<feature type="domain" description="CinA C-terminal" evidence="1">
    <location>
        <begin position="9"/>
        <end position="108"/>
    </location>
</feature>
<dbReference type="RefSeq" id="WP_146860484.1">
    <property type="nucleotide sequence ID" value="NZ_BKAU01000001.1"/>
</dbReference>
<evidence type="ECO:0000313" key="2">
    <source>
        <dbReference type="EMBL" id="GEP95836.1"/>
    </source>
</evidence>
<sequence length="165" mass="18276">MSLKIFDDKVIESIRSKLIRNRQTLAVAESVTAGMLQLAFSQADDASGFFQGGITAYNLGQKARHLHIDPIQGQAVNCVSEHIASELALQVTHMFSSHWGLGITGYATRVPESGNNLFAYYAIVFQKNVVLTGEMRPSQETALEVQQFYVNYLLSAFNNVVDFAR</sequence>
<dbReference type="Proteomes" id="UP000321436">
    <property type="component" value="Unassembled WGS sequence"/>
</dbReference>
<dbReference type="OrthoDB" id="1252536at2"/>
<dbReference type="Pfam" id="PF02464">
    <property type="entry name" value="CinA"/>
    <property type="match status" value="1"/>
</dbReference>
<organism evidence="2 3">
    <name type="scientific">Chitinophaga cymbidii</name>
    <dbReference type="NCBI Taxonomy" id="1096750"/>
    <lineage>
        <taxon>Bacteria</taxon>
        <taxon>Pseudomonadati</taxon>
        <taxon>Bacteroidota</taxon>
        <taxon>Chitinophagia</taxon>
        <taxon>Chitinophagales</taxon>
        <taxon>Chitinophagaceae</taxon>
        <taxon>Chitinophaga</taxon>
    </lineage>
</organism>